<dbReference type="Proteomes" id="UP000694866">
    <property type="component" value="Unplaced"/>
</dbReference>
<dbReference type="FunFam" id="2.60.40.770:FF:000001">
    <property type="entry name" value="NPC intracellular cholesterol transporter 2"/>
    <property type="match status" value="1"/>
</dbReference>
<evidence type="ECO:0000313" key="6">
    <source>
        <dbReference type="Proteomes" id="UP000694866"/>
    </source>
</evidence>
<gene>
    <name evidence="7" type="primary">LOC105267036</name>
</gene>
<dbReference type="AlphaFoldDB" id="A0A9R1T757"/>
<feature type="chain" id="PRO_5040503104" evidence="4">
    <location>
        <begin position="20"/>
        <end position="139"/>
    </location>
</feature>
<dbReference type="KEGG" id="fas:105267036"/>
<evidence type="ECO:0000256" key="1">
    <source>
        <dbReference type="ARBA" id="ARBA00004613"/>
    </source>
</evidence>
<feature type="signal peptide" evidence="4">
    <location>
        <begin position="1"/>
        <end position="19"/>
    </location>
</feature>
<feature type="domain" description="MD-2-related lipid-recognition" evidence="5">
    <location>
        <begin position="24"/>
        <end position="131"/>
    </location>
</feature>
<evidence type="ECO:0000259" key="5">
    <source>
        <dbReference type="Pfam" id="PF02221"/>
    </source>
</evidence>
<dbReference type="RefSeq" id="XP_011303913.1">
    <property type="nucleotide sequence ID" value="XM_011305611.1"/>
</dbReference>
<dbReference type="InterPro" id="IPR014756">
    <property type="entry name" value="Ig_E-set"/>
</dbReference>
<protein>
    <submittedName>
        <fullName evidence="7">MD-2-related lipid-recognition protein-like</fullName>
    </submittedName>
</protein>
<keyword evidence="4" id="KW-0732">Signal</keyword>
<sequence length="139" mass="15643">MMRNFFLIFGAAFLTLTGAEVVLFQPCIYPENTQINCTVHELRINPCPEAAEEKPCRVKRGTNASIEFDYTTNFAADTLEGRAYWANQLIDLPFLGMSTNACASTPCPLKPDTKQTYKMTLEISEKYPAVSNKYLNKIT</sequence>
<evidence type="ECO:0000313" key="7">
    <source>
        <dbReference type="RefSeq" id="XP_011303913.1"/>
    </source>
</evidence>
<dbReference type="OrthoDB" id="6576058at2759"/>
<dbReference type="InterPro" id="IPR003172">
    <property type="entry name" value="ML_dom"/>
</dbReference>
<reference evidence="7" key="1">
    <citation type="submission" date="2025-08" db="UniProtKB">
        <authorList>
            <consortium name="RefSeq"/>
        </authorList>
    </citation>
    <scope>IDENTIFICATION</scope>
    <source>
        <strain evidence="7">USDA-PBARC FA_bdor</strain>
        <tissue evidence="7">Whole organism</tissue>
    </source>
</reference>
<name>A0A9R1T757_9HYME</name>
<proteinExistence type="inferred from homology"/>
<dbReference type="SUPFAM" id="SSF81296">
    <property type="entry name" value="E set domains"/>
    <property type="match status" value="1"/>
</dbReference>
<evidence type="ECO:0000256" key="4">
    <source>
        <dbReference type="SAM" id="SignalP"/>
    </source>
</evidence>
<dbReference type="Pfam" id="PF02221">
    <property type="entry name" value="E1_DerP2_DerF2"/>
    <property type="match status" value="1"/>
</dbReference>
<accession>A0A9R1T757</accession>
<evidence type="ECO:0000256" key="3">
    <source>
        <dbReference type="ARBA" id="ARBA00022525"/>
    </source>
</evidence>
<dbReference type="GeneID" id="105267036"/>
<comment type="similarity">
    <text evidence="2">Belongs to the NPC2 family.</text>
</comment>
<organism evidence="6 7">
    <name type="scientific">Fopius arisanus</name>
    <dbReference type="NCBI Taxonomy" id="64838"/>
    <lineage>
        <taxon>Eukaryota</taxon>
        <taxon>Metazoa</taxon>
        <taxon>Ecdysozoa</taxon>
        <taxon>Arthropoda</taxon>
        <taxon>Hexapoda</taxon>
        <taxon>Insecta</taxon>
        <taxon>Pterygota</taxon>
        <taxon>Neoptera</taxon>
        <taxon>Endopterygota</taxon>
        <taxon>Hymenoptera</taxon>
        <taxon>Apocrita</taxon>
        <taxon>Ichneumonoidea</taxon>
        <taxon>Braconidae</taxon>
        <taxon>Opiinae</taxon>
        <taxon>Fopius</taxon>
    </lineage>
</organism>
<evidence type="ECO:0000256" key="2">
    <source>
        <dbReference type="ARBA" id="ARBA00006370"/>
    </source>
</evidence>
<comment type="subcellular location">
    <subcellularLocation>
        <location evidence="1">Secreted</location>
    </subcellularLocation>
</comment>
<dbReference type="Gene3D" id="2.60.40.770">
    <property type="match status" value="1"/>
</dbReference>
<keyword evidence="6" id="KW-1185">Reference proteome</keyword>
<keyword evidence="3" id="KW-0964">Secreted</keyword>
<dbReference type="GO" id="GO:0005576">
    <property type="term" value="C:extracellular region"/>
    <property type="evidence" value="ECO:0007669"/>
    <property type="project" value="UniProtKB-SubCell"/>
</dbReference>